<dbReference type="InterPro" id="IPR003856">
    <property type="entry name" value="LPS_length_determ_N"/>
</dbReference>
<comment type="subcellular location">
    <subcellularLocation>
        <location evidence="1">Cell membrane</location>
        <topology evidence="1">Multi-pass membrane protein</topology>
    </subcellularLocation>
</comment>
<evidence type="ECO:0000259" key="10">
    <source>
        <dbReference type="PROSITE" id="PS50173"/>
    </source>
</evidence>
<keyword evidence="7" id="KW-0175">Coiled coil</keyword>
<organism evidence="11 12">
    <name type="scientific">Asanoa siamensis</name>
    <dbReference type="NCBI Taxonomy" id="926357"/>
    <lineage>
        <taxon>Bacteria</taxon>
        <taxon>Bacillati</taxon>
        <taxon>Actinomycetota</taxon>
        <taxon>Actinomycetes</taxon>
        <taxon>Micromonosporales</taxon>
        <taxon>Micromonosporaceae</taxon>
        <taxon>Asanoa</taxon>
    </lineage>
</organism>
<evidence type="ECO:0000256" key="4">
    <source>
        <dbReference type="ARBA" id="ARBA00022692"/>
    </source>
</evidence>
<feature type="compositionally biased region" description="Basic and acidic residues" evidence="8">
    <location>
        <begin position="591"/>
        <end position="615"/>
    </location>
</feature>
<dbReference type="EMBL" id="BONE01000056">
    <property type="protein sequence ID" value="GIF76235.1"/>
    <property type="molecule type" value="Genomic_DNA"/>
</dbReference>
<protein>
    <submittedName>
        <fullName evidence="11">Chromosome partitioning protein</fullName>
    </submittedName>
</protein>
<sequence>METTGPTAPDLSDYLGLLRRQWWLVVLGCGLGIGGAFGATQLMPKTYESVTSVLVQPAGQDTNVAGGRTKGDINLDTEAQLVASTQIAVGAAELLRSGEAPDVLAKGVSVTVPANTAVLEITYKAADPSRAQTNSHAFAEAYLRNREASAQAGIDAQIAALTSKVKQLNTNLAQINSKLAALSETSASRPSLESQRSTNQSQLNSLSGKLNDLTTETVSAGKIISDAQLPTTPTKPNKKLNLATGAMLGLLLGLSVAVIRERLDRRVRAAGDVERVARVPVLAELSIASGPQLDEIFQPYASGGRTFNRLRNEVLASLRPEDRVVVVAGASRGVASTLVAANLAAAMARSGSEVVLVGAHLPDSLVDAAPLARMFGVGATPGLGDVLTGKVPLRSAVQRAPRVPSLRVITTGGTGSAGGLLQSQALRQALHQLRRRDWYVVIDAPSTATSADAQSLARLADAAILTVELRRTRRPEVVDAVAQLTRVGTPLLGSVVIPRLASGIENGHGDDEADFNQDDDAPDFDDLRDLDDSGDLARELPRARPGTASVPASAPPKARSEDDSGDLSIAGINLAGSRPITRNRPAAARPRQHDPDPDTAVLRRLDNDTLRDMDRTGNNGQHSAS</sequence>
<dbReference type="PANTHER" id="PTHR32309:SF13">
    <property type="entry name" value="FERRIC ENTEROBACTIN TRANSPORT PROTEIN FEPE"/>
    <property type="match status" value="1"/>
</dbReference>
<feature type="transmembrane region" description="Helical" evidence="9">
    <location>
        <begin position="20"/>
        <end position="39"/>
    </location>
</feature>
<evidence type="ECO:0000256" key="6">
    <source>
        <dbReference type="ARBA" id="ARBA00023136"/>
    </source>
</evidence>
<evidence type="ECO:0000256" key="9">
    <source>
        <dbReference type="SAM" id="Phobius"/>
    </source>
</evidence>
<dbReference type="InterPro" id="IPR001126">
    <property type="entry name" value="UmuC"/>
</dbReference>
<gene>
    <name evidence="11" type="ORF">Asi02nite_57530</name>
</gene>
<keyword evidence="3" id="KW-1003">Cell membrane</keyword>
<dbReference type="InterPro" id="IPR027417">
    <property type="entry name" value="P-loop_NTPase"/>
</dbReference>
<feature type="region of interest" description="Disordered" evidence="8">
    <location>
        <begin position="186"/>
        <end position="208"/>
    </location>
</feature>
<dbReference type="SUPFAM" id="SSF52540">
    <property type="entry name" value="P-loop containing nucleoside triphosphate hydrolases"/>
    <property type="match status" value="1"/>
</dbReference>
<evidence type="ECO:0000256" key="7">
    <source>
        <dbReference type="SAM" id="Coils"/>
    </source>
</evidence>
<keyword evidence="12" id="KW-1185">Reference proteome</keyword>
<keyword evidence="6 9" id="KW-0472">Membrane</keyword>
<feature type="compositionally biased region" description="Acidic residues" evidence="8">
    <location>
        <begin position="511"/>
        <end position="524"/>
    </location>
</feature>
<evidence type="ECO:0000313" key="11">
    <source>
        <dbReference type="EMBL" id="GIF76235.1"/>
    </source>
</evidence>
<evidence type="ECO:0000256" key="3">
    <source>
        <dbReference type="ARBA" id="ARBA00022475"/>
    </source>
</evidence>
<accession>A0ABQ4CY83</accession>
<feature type="domain" description="UmuC" evidence="10">
    <location>
        <begin position="306"/>
        <end position="378"/>
    </location>
</feature>
<evidence type="ECO:0000256" key="2">
    <source>
        <dbReference type="ARBA" id="ARBA00006683"/>
    </source>
</evidence>
<dbReference type="Proteomes" id="UP000604117">
    <property type="component" value="Unassembled WGS sequence"/>
</dbReference>
<dbReference type="Gene3D" id="3.40.50.300">
    <property type="entry name" value="P-loop containing nucleotide triphosphate hydrolases"/>
    <property type="match status" value="1"/>
</dbReference>
<feature type="compositionally biased region" description="Basic and acidic residues" evidence="8">
    <location>
        <begin position="525"/>
        <end position="542"/>
    </location>
</feature>
<dbReference type="RefSeq" id="WP_203717114.1">
    <property type="nucleotide sequence ID" value="NZ_BONE01000056.1"/>
</dbReference>
<dbReference type="Pfam" id="PF13807">
    <property type="entry name" value="GNVR"/>
    <property type="match status" value="1"/>
</dbReference>
<dbReference type="PANTHER" id="PTHR32309">
    <property type="entry name" value="TYROSINE-PROTEIN KINASE"/>
    <property type="match status" value="1"/>
</dbReference>
<feature type="coiled-coil region" evidence="7">
    <location>
        <begin position="158"/>
        <end position="185"/>
    </location>
</feature>
<feature type="transmembrane region" description="Helical" evidence="9">
    <location>
        <begin position="240"/>
        <end position="259"/>
    </location>
</feature>
<evidence type="ECO:0000256" key="8">
    <source>
        <dbReference type="SAM" id="MobiDB-lite"/>
    </source>
</evidence>
<evidence type="ECO:0000313" key="12">
    <source>
        <dbReference type="Proteomes" id="UP000604117"/>
    </source>
</evidence>
<dbReference type="InterPro" id="IPR050445">
    <property type="entry name" value="Bact_polysacc_biosynth/exp"/>
</dbReference>
<dbReference type="PROSITE" id="PS50173">
    <property type="entry name" value="UMUC"/>
    <property type="match status" value="1"/>
</dbReference>
<comment type="similarity">
    <text evidence="2">Belongs to the CpsC/CapA family.</text>
</comment>
<keyword evidence="4 9" id="KW-0812">Transmembrane</keyword>
<dbReference type="InterPro" id="IPR032807">
    <property type="entry name" value="GNVR"/>
</dbReference>
<name>A0ABQ4CY83_9ACTN</name>
<evidence type="ECO:0000256" key="1">
    <source>
        <dbReference type="ARBA" id="ARBA00004651"/>
    </source>
</evidence>
<reference evidence="11 12" key="1">
    <citation type="submission" date="2021-01" db="EMBL/GenBank/DDBJ databases">
        <title>Whole genome shotgun sequence of Asanoa siamensis NBRC 107932.</title>
        <authorList>
            <person name="Komaki H."/>
            <person name="Tamura T."/>
        </authorList>
    </citation>
    <scope>NUCLEOTIDE SEQUENCE [LARGE SCALE GENOMIC DNA]</scope>
    <source>
        <strain evidence="11 12">NBRC 107932</strain>
    </source>
</reference>
<keyword evidence="5 9" id="KW-1133">Transmembrane helix</keyword>
<comment type="caution">
    <text evidence="11">The sequence shown here is derived from an EMBL/GenBank/DDBJ whole genome shotgun (WGS) entry which is preliminary data.</text>
</comment>
<feature type="compositionally biased region" description="Polar residues" evidence="8">
    <location>
        <begin position="616"/>
        <end position="625"/>
    </location>
</feature>
<feature type="region of interest" description="Disordered" evidence="8">
    <location>
        <begin position="506"/>
        <end position="625"/>
    </location>
</feature>
<dbReference type="Pfam" id="PF02706">
    <property type="entry name" value="Wzz"/>
    <property type="match status" value="1"/>
</dbReference>
<evidence type="ECO:0000256" key="5">
    <source>
        <dbReference type="ARBA" id="ARBA00022989"/>
    </source>
</evidence>
<proteinExistence type="inferred from homology"/>